<evidence type="ECO:0000313" key="1">
    <source>
        <dbReference type="EMBL" id="GAA0187610.1"/>
    </source>
</evidence>
<name>A0AAV3S3I4_LITER</name>
<organism evidence="1 2">
    <name type="scientific">Lithospermum erythrorhizon</name>
    <name type="common">Purple gromwell</name>
    <name type="synonym">Lithospermum officinale var. erythrorhizon</name>
    <dbReference type="NCBI Taxonomy" id="34254"/>
    <lineage>
        <taxon>Eukaryota</taxon>
        <taxon>Viridiplantae</taxon>
        <taxon>Streptophyta</taxon>
        <taxon>Embryophyta</taxon>
        <taxon>Tracheophyta</taxon>
        <taxon>Spermatophyta</taxon>
        <taxon>Magnoliopsida</taxon>
        <taxon>eudicotyledons</taxon>
        <taxon>Gunneridae</taxon>
        <taxon>Pentapetalae</taxon>
        <taxon>asterids</taxon>
        <taxon>lamiids</taxon>
        <taxon>Boraginales</taxon>
        <taxon>Boraginaceae</taxon>
        <taxon>Boraginoideae</taxon>
        <taxon>Lithospermeae</taxon>
        <taxon>Lithospermum</taxon>
    </lineage>
</organism>
<sequence>MTAWRLGGTLSFSDGQYLVELRACLVAKMGELLTDPVFATWLARMKTALEDFFTWVDLLAFFTWVDLDHARLEAFNRELAESEHLLRRYRETPPSYAMFCPAASCRRLQESIVYALQKRQHLMADEIHHLEEAIDQARYLRNSQ</sequence>
<dbReference type="Proteomes" id="UP001454036">
    <property type="component" value="Unassembled WGS sequence"/>
</dbReference>
<gene>
    <name evidence="1" type="ORF">LIER_34898</name>
</gene>
<protein>
    <submittedName>
        <fullName evidence="1">Uncharacterized protein</fullName>
    </submittedName>
</protein>
<reference evidence="1 2" key="1">
    <citation type="submission" date="2024-01" db="EMBL/GenBank/DDBJ databases">
        <title>The complete chloroplast genome sequence of Lithospermum erythrorhizon: insights into the phylogenetic relationship among Boraginaceae species and the maternal lineages of purple gromwells.</title>
        <authorList>
            <person name="Okada T."/>
            <person name="Watanabe K."/>
        </authorList>
    </citation>
    <scope>NUCLEOTIDE SEQUENCE [LARGE SCALE GENOMIC DNA]</scope>
</reference>
<proteinExistence type="predicted"/>
<accession>A0AAV3S3I4</accession>
<dbReference type="AlphaFoldDB" id="A0AAV3S3I4"/>
<keyword evidence="2" id="KW-1185">Reference proteome</keyword>
<comment type="caution">
    <text evidence="1">The sequence shown here is derived from an EMBL/GenBank/DDBJ whole genome shotgun (WGS) entry which is preliminary data.</text>
</comment>
<evidence type="ECO:0000313" key="2">
    <source>
        <dbReference type="Proteomes" id="UP001454036"/>
    </source>
</evidence>
<dbReference type="EMBL" id="BAABME010014900">
    <property type="protein sequence ID" value="GAA0187610.1"/>
    <property type="molecule type" value="Genomic_DNA"/>
</dbReference>